<reference evidence="4 5" key="1">
    <citation type="submission" date="2014-04" db="EMBL/GenBank/DDBJ databases">
        <authorList>
            <consortium name="DOE Joint Genome Institute"/>
            <person name="Kuo A."/>
            <person name="Girlanda M."/>
            <person name="Perotto S."/>
            <person name="Kohler A."/>
            <person name="Nagy L.G."/>
            <person name="Floudas D."/>
            <person name="Copeland A."/>
            <person name="Barry K.W."/>
            <person name="Cichocki N."/>
            <person name="Veneault-Fourrey C."/>
            <person name="LaButti K."/>
            <person name="Lindquist E.A."/>
            <person name="Lipzen A."/>
            <person name="Lundell T."/>
            <person name="Morin E."/>
            <person name="Murat C."/>
            <person name="Sun H."/>
            <person name="Tunlid A."/>
            <person name="Henrissat B."/>
            <person name="Grigoriev I.V."/>
            <person name="Hibbett D.S."/>
            <person name="Martin F."/>
            <person name="Nordberg H.P."/>
            <person name="Cantor M.N."/>
            <person name="Hua S.X."/>
        </authorList>
    </citation>
    <scope>NUCLEOTIDE SEQUENCE [LARGE SCALE GENOMIC DNA]</scope>
    <source>
        <strain evidence="4 5">MUT 4182</strain>
    </source>
</reference>
<dbReference type="OrthoDB" id="3245106at2759"/>
<name>A0A0C3QIS1_9AGAM</name>
<keyword evidence="1" id="KW-0862">Zinc</keyword>
<evidence type="ECO:0000313" key="4">
    <source>
        <dbReference type="EMBL" id="KIO25914.1"/>
    </source>
</evidence>
<dbReference type="PROSITE" id="PS50157">
    <property type="entry name" value="ZINC_FINGER_C2H2_2"/>
    <property type="match status" value="1"/>
</dbReference>
<evidence type="ECO:0000313" key="5">
    <source>
        <dbReference type="Proteomes" id="UP000054248"/>
    </source>
</evidence>
<dbReference type="SMART" id="SM00355">
    <property type="entry name" value="ZnF_C2H2"/>
    <property type="match status" value="1"/>
</dbReference>
<feature type="compositionally biased region" description="Low complexity" evidence="2">
    <location>
        <begin position="117"/>
        <end position="138"/>
    </location>
</feature>
<dbReference type="EMBL" id="KN823033">
    <property type="protein sequence ID" value="KIO25914.1"/>
    <property type="molecule type" value="Genomic_DNA"/>
</dbReference>
<dbReference type="AlphaFoldDB" id="A0A0C3QIS1"/>
<dbReference type="Proteomes" id="UP000054248">
    <property type="component" value="Unassembled WGS sequence"/>
</dbReference>
<dbReference type="InterPro" id="IPR013087">
    <property type="entry name" value="Znf_C2H2_type"/>
</dbReference>
<dbReference type="HOGENOM" id="CLU_1023759_0_0_1"/>
<dbReference type="GO" id="GO:0008270">
    <property type="term" value="F:zinc ion binding"/>
    <property type="evidence" value="ECO:0007669"/>
    <property type="project" value="UniProtKB-KW"/>
</dbReference>
<protein>
    <recommendedName>
        <fullName evidence="3">C2H2-type domain-containing protein</fullName>
    </recommendedName>
</protein>
<feature type="compositionally biased region" description="Low complexity" evidence="2">
    <location>
        <begin position="146"/>
        <end position="167"/>
    </location>
</feature>
<sequence length="272" mass="29430">MANFNDITDIFDFSSYYEGDESALHSIEASSLASSPPTLLPDSPRESPSSTLSDPAEPSSPSLTEEEESHYNNLIFFAVDSPVLPPGPPPNTAELSMTFVSPPPFALSPTVTDTSLPSATYASSSPRSSLSASLSPPVLKRRRSLSSESSESQPGPSTPSSSSTRETTPPDPNPRPARRPRLSVPGESAFQLDVQVPAFTSSVPTGPPMGKTRQRVDYSACKCSNRTGKPARHWKTACPYNPARHTNRVSCELCGMSFSRHDNMDRHMEDYH</sequence>
<organism evidence="4 5">
    <name type="scientific">Tulasnella calospora MUT 4182</name>
    <dbReference type="NCBI Taxonomy" id="1051891"/>
    <lineage>
        <taxon>Eukaryota</taxon>
        <taxon>Fungi</taxon>
        <taxon>Dikarya</taxon>
        <taxon>Basidiomycota</taxon>
        <taxon>Agaricomycotina</taxon>
        <taxon>Agaricomycetes</taxon>
        <taxon>Cantharellales</taxon>
        <taxon>Tulasnellaceae</taxon>
        <taxon>Tulasnella</taxon>
    </lineage>
</organism>
<gene>
    <name evidence="4" type="ORF">M407DRAFT_24768</name>
</gene>
<evidence type="ECO:0000256" key="2">
    <source>
        <dbReference type="SAM" id="MobiDB-lite"/>
    </source>
</evidence>
<evidence type="ECO:0000259" key="3">
    <source>
        <dbReference type="PROSITE" id="PS50157"/>
    </source>
</evidence>
<feature type="region of interest" description="Disordered" evidence="2">
    <location>
        <begin position="26"/>
        <end position="184"/>
    </location>
</feature>
<feature type="domain" description="C2H2-type" evidence="3">
    <location>
        <begin position="249"/>
        <end position="272"/>
    </location>
</feature>
<dbReference type="PROSITE" id="PS00028">
    <property type="entry name" value="ZINC_FINGER_C2H2_1"/>
    <property type="match status" value="1"/>
</dbReference>
<dbReference type="Gene3D" id="3.30.160.60">
    <property type="entry name" value="Classic Zinc Finger"/>
    <property type="match status" value="1"/>
</dbReference>
<keyword evidence="5" id="KW-1185">Reference proteome</keyword>
<evidence type="ECO:0000256" key="1">
    <source>
        <dbReference type="PROSITE-ProRule" id="PRU00042"/>
    </source>
</evidence>
<feature type="compositionally biased region" description="Low complexity" evidence="2">
    <location>
        <begin position="30"/>
        <end position="42"/>
    </location>
</feature>
<keyword evidence="1" id="KW-0863">Zinc-finger</keyword>
<accession>A0A0C3QIS1</accession>
<keyword evidence="1" id="KW-0479">Metal-binding</keyword>
<proteinExistence type="predicted"/>
<reference evidence="5" key="2">
    <citation type="submission" date="2015-01" db="EMBL/GenBank/DDBJ databases">
        <title>Evolutionary Origins and Diversification of the Mycorrhizal Mutualists.</title>
        <authorList>
            <consortium name="DOE Joint Genome Institute"/>
            <consortium name="Mycorrhizal Genomics Consortium"/>
            <person name="Kohler A."/>
            <person name="Kuo A."/>
            <person name="Nagy L.G."/>
            <person name="Floudas D."/>
            <person name="Copeland A."/>
            <person name="Barry K.W."/>
            <person name="Cichocki N."/>
            <person name="Veneault-Fourrey C."/>
            <person name="LaButti K."/>
            <person name="Lindquist E.A."/>
            <person name="Lipzen A."/>
            <person name="Lundell T."/>
            <person name="Morin E."/>
            <person name="Murat C."/>
            <person name="Riley R."/>
            <person name="Ohm R."/>
            <person name="Sun H."/>
            <person name="Tunlid A."/>
            <person name="Henrissat B."/>
            <person name="Grigoriev I.V."/>
            <person name="Hibbett D.S."/>
            <person name="Martin F."/>
        </authorList>
    </citation>
    <scope>NUCLEOTIDE SEQUENCE [LARGE SCALE GENOMIC DNA]</scope>
    <source>
        <strain evidence="5">MUT 4182</strain>
    </source>
</reference>